<organism evidence="8 9">
    <name type="scientific">Celeribacter baekdonensis</name>
    <dbReference type="NCBI Taxonomy" id="875171"/>
    <lineage>
        <taxon>Bacteria</taxon>
        <taxon>Pseudomonadati</taxon>
        <taxon>Pseudomonadota</taxon>
        <taxon>Alphaproteobacteria</taxon>
        <taxon>Rhodobacterales</taxon>
        <taxon>Roseobacteraceae</taxon>
        <taxon>Celeribacter</taxon>
    </lineage>
</organism>
<dbReference type="SMART" id="SM00418">
    <property type="entry name" value="HTH_ARSR"/>
    <property type="match status" value="1"/>
</dbReference>
<evidence type="ECO:0000259" key="4">
    <source>
        <dbReference type="PROSITE" id="PS50987"/>
    </source>
</evidence>
<keyword evidence="1" id="KW-0805">Transcription regulation</keyword>
<dbReference type="Proteomes" id="UP000182284">
    <property type="component" value="Unassembled WGS sequence"/>
</dbReference>
<dbReference type="EMBL" id="FNBL01000011">
    <property type="protein sequence ID" value="SDG08328.1"/>
    <property type="molecule type" value="Genomic_DNA"/>
</dbReference>
<dbReference type="GO" id="GO:0003677">
    <property type="term" value="F:DNA binding"/>
    <property type="evidence" value="ECO:0007669"/>
    <property type="project" value="UniProtKB-KW"/>
</dbReference>
<dbReference type="CDD" id="cd00090">
    <property type="entry name" value="HTH_ARSR"/>
    <property type="match status" value="1"/>
</dbReference>
<dbReference type="SUPFAM" id="SSF46785">
    <property type="entry name" value="Winged helix' DNA-binding domain"/>
    <property type="match status" value="1"/>
</dbReference>
<dbReference type="PANTHER" id="PTHR33154:SF33">
    <property type="entry name" value="TRANSCRIPTIONAL REPRESSOR SDPR"/>
    <property type="match status" value="1"/>
</dbReference>
<dbReference type="InterPro" id="IPR036388">
    <property type="entry name" value="WH-like_DNA-bd_sf"/>
</dbReference>
<dbReference type="PROSITE" id="PS50987">
    <property type="entry name" value="HTH_ARSR_2"/>
    <property type="match status" value="1"/>
</dbReference>
<evidence type="ECO:0000313" key="9">
    <source>
        <dbReference type="Proteomes" id="UP000182284"/>
    </source>
</evidence>
<dbReference type="EMBL" id="FNBL01000019">
    <property type="protein sequence ID" value="SDG41692.1"/>
    <property type="molecule type" value="Genomic_DNA"/>
</dbReference>
<dbReference type="Gene3D" id="1.10.10.10">
    <property type="entry name" value="Winged helix-like DNA-binding domain superfamily/Winged helix DNA-binding domain"/>
    <property type="match status" value="1"/>
</dbReference>
<dbReference type="EMBL" id="FNBL01000008">
    <property type="protein sequence ID" value="SDF84693.1"/>
    <property type="molecule type" value="Genomic_DNA"/>
</dbReference>
<evidence type="ECO:0000313" key="6">
    <source>
        <dbReference type="EMBL" id="SDG08328.1"/>
    </source>
</evidence>
<dbReference type="PRINTS" id="PR00778">
    <property type="entry name" value="HTHARSR"/>
</dbReference>
<name>A0A1G7U270_9RHOB</name>
<keyword evidence="2 8" id="KW-0238">DNA-binding</keyword>
<evidence type="ECO:0000313" key="5">
    <source>
        <dbReference type="EMBL" id="SDF84693.1"/>
    </source>
</evidence>
<dbReference type="InterPro" id="IPR036390">
    <property type="entry name" value="WH_DNA-bd_sf"/>
</dbReference>
<dbReference type="PANTHER" id="PTHR33154">
    <property type="entry name" value="TRANSCRIPTIONAL REGULATOR, ARSR FAMILY"/>
    <property type="match status" value="1"/>
</dbReference>
<protein>
    <submittedName>
        <fullName evidence="8">DNA-binding transcriptional regulator, ArsR family</fullName>
    </submittedName>
</protein>
<keyword evidence="3" id="KW-0804">Transcription</keyword>
<evidence type="ECO:0000313" key="8">
    <source>
        <dbReference type="EMBL" id="SDG41692.1"/>
    </source>
</evidence>
<evidence type="ECO:0000256" key="1">
    <source>
        <dbReference type="ARBA" id="ARBA00023015"/>
    </source>
</evidence>
<evidence type="ECO:0000256" key="2">
    <source>
        <dbReference type="ARBA" id="ARBA00023125"/>
    </source>
</evidence>
<dbReference type="Pfam" id="PF01022">
    <property type="entry name" value="HTH_5"/>
    <property type="match status" value="1"/>
</dbReference>
<proteinExistence type="predicted"/>
<evidence type="ECO:0000313" key="7">
    <source>
        <dbReference type="EMBL" id="SDG25556.1"/>
    </source>
</evidence>
<feature type="domain" description="HTH arsR-type" evidence="4">
    <location>
        <begin position="7"/>
        <end position="102"/>
    </location>
</feature>
<dbReference type="EMBL" id="FNBL01000015">
    <property type="protein sequence ID" value="SDG25556.1"/>
    <property type="molecule type" value="Genomic_DNA"/>
</dbReference>
<dbReference type="OrthoDB" id="194599at2"/>
<dbReference type="GO" id="GO:0003700">
    <property type="term" value="F:DNA-binding transcription factor activity"/>
    <property type="evidence" value="ECO:0007669"/>
    <property type="project" value="InterPro"/>
</dbReference>
<dbReference type="AlphaFoldDB" id="A0A1G7U270"/>
<dbReference type="InterPro" id="IPR011991">
    <property type="entry name" value="ArsR-like_HTH"/>
</dbReference>
<reference evidence="8 9" key="1">
    <citation type="submission" date="2016-10" db="EMBL/GenBank/DDBJ databases">
        <authorList>
            <person name="de Groot N.N."/>
        </authorList>
    </citation>
    <scope>NUCLEOTIDE SEQUENCE [LARGE SCALE GENOMIC DNA]</scope>
    <source>
        <strain evidence="8 9">DSM 27375</strain>
    </source>
</reference>
<dbReference type="InterPro" id="IPR001845">
    <property type="entry name" value="HTH_ArsR_DNA-bd_dom"/>
</dbReference>
<gene>
    <name evidence="5" type="ORF">SAMN04488117_1081</name>
    <name evidence="6" type="ORF">SAMN04488117_111117</name>
    <name evidence="7" type="ORF">SAMN04488117_1154</name>
    <name evidence="8" type="ORF">SAMN04488117_11964</name>
</gene>
<evidence type="ECO:0000256" key="3">
    <source>
        <dbReference type="ARBA" id="ARBA00023163"/>
    </source>
</evidence>
<dbReference type="RefSeq" id="WP_074645847.1">
    <property type="nucleotide sequence ID" value="NZ_FNBL01000008.1"/>
</dbReference>
<accession>A0A1G7U270</accession>
<sequence length="109" mass="12159">MQTESYIQSCTDMLDDRMFAALQDPARVAILRRMFALGRADISSIAEGFPQDRSVISRHIRILREAGIVSCENVGRQTLCDVDGPAILRRLEAMTEQMRAVVAACCPEE</sequence>
<dbReference type="InterPro" id="IPR051081">
    <property type="entry name" value="HTH_MetalResp_TranReg"/>
</dbReference>